<sequence length="444" mass="50962">MSSDASSPDEDLRDVFRLLYADEEWTFTSDDEDQEEKHPPLNSLIPEIDLSTVESQIIGTGHDDEEDTEVISTKEKYTRKRFLDALDSLLYSPSSLGGTNKKARIFPLPKKHDEGNHGIILSTQPIPKLPNNRQYGQEYLPFSPLSLLSRLRSYEIHSYTFFDQNQYLSPIKSSLNGWINTKKDNLFCNSCKSNVNFNGLDEIKDLKIKQEVIRRLSKNLISSHKKDCPWRIRKSPDELYHQLRNLLHPLISSNLHPLSAALDKSIPSIASLSLKSSLNETEEDCLIRSVQQHYCPSTFFGDDIPVNSNPKPLSKQSILLSFFGWYPYFPNSLSNSDHIDQNSNSNSNGRTEIIHCRICKRRLGLWSFLQTQNNDQTKSVGGEKELDLVGAHLSWCPLNVLPGEKNWWEGTLLLREKNQISFEKGLVKDWVKTSDKLEKKPWRK</sequence>
<keyword evidence="5" id="KW-0539">Nucleus</keyword>
<evidence type="ECO:0008006" key="10">
    <source>
        <dbReference type="Google" id="ProtNLM"/>
    </source>
</evidence>
<evidence type="ECO:0000256" key="3">
    <source>
        <dbReference type="ARBA" id="ARBA00022771"/>
    </source>
</evidence>
<dbReference type="PANTHER" id="PTHR15835">
    <property type="entry name" value="NUCLEAR-INTERACTING PARTNER OF ALK"/>
    <property type="match status" value="1"/>
</dbReference>
<dbReference type="GeneID" id="91094586"/>
<dbReference type="AlphaFoldDB" id="A0AAX4JVR6"/>
<feature type="domain" description="NuBaID C-terminal" evidence="7">
    <location>
        <begin position="319"/>
        <end position="401"/>
    </location>
</feature>
<dbReference type="GO" id="GO:0008270">
    <property type="term" value="F:zinc ion binding"/>
    <property type="evidence" value="ECO:0007669"/>
    <property type="project" value="UniProtKB-KW"/>
</dbReference>
<comment type="subcellular location">
    <subcellularLocation>
        <location evidence="1">Nucleus</location>
    </subcellularLocation>
</comment>
<dbReference type="InterPro" id="IPR013909">
    <property type="entry name" value="NuBaID_C"/>
</dbReference>
<evidence type="ECO:0000256" key="4">
    <source>
        <dbReference type="ARBA" id="ARBA00022833"/>
    </source>
</evidence>
<reference evidence="8 9" key="1">
    <citation type="submission" date="2024-01" db="EMBL/GenBank/DDBJ databases">
        <title>Comparative genomics of Cryptococcus and Kwoniella reveals pathogenesis evolution and contrasting modes of karyotype evolution via chromosome fusion or intercentromeric recombination.</title>
        <authorList>
            <person name="Coelho M.A."/>
            <person name="David-Palma M."/>
            <person name="Shea T."/>
            <person name="Bowers K."/>
            <person name="McGinley-Smith S."/>
            <person name="Mohammad A.W."/>
            <person name="Gnirke A."/>
            <person name="Yurkov A.M."/>
            <person name="Nowrousian M."/>
            <person name="Sun S."/>
            <person name="Cuomo C.A."/>
            <person name="Heitman J."/>
        </authorList>
    </citation>
    <scope>NUCLEOTIDE SEQUENCE [LARGE SCALE GENOMIC DNA]</scope>
    <source>
        <strain evidence="8 9">CBS 6074</strain>
    </source>
</reference>
<dbReference type="RefSeq" id="XP_066075762.1">
    <property type="nucleotide sequence ID" value="XM_066219665.1"/>
</dbReference>
<dbReference type="Proteomes" id="UP001355207">
    <property type="component" value="Chromosome 5"/>
</dbReference>
<dbReference type="InterPro" id="IPR012935">
    <property type="entry name" value="NuBaID_N"/>
</dbReference>
<evidence type="ECO:0000259" key="7">
    <source>
        <dbReference type="Pfam" id="PF08600"/>
    </source>
</evidence>
<keyword evidence="3" id="KW-0863">Zinc-finger</keyword>
<evidence type="ECO:0000313" key="8">
    <source>
        <dbReference type="EMBL" id="WWC88999.1"/>
    </source>
</evidence>
<keyword evidence="9" id="KW-1185">Reference proteome</keyword>
<dbReference type="Pfam" id="PF07967">
    <property type="entry name" value="zf-C3HC"/>
    <property type="match status" value="1"/>
</dbReference>
<feature type="domain" description="C3HC-type" evidence="6">
    <location>
        <begin position="141"/>
        <end position="265"/>
    </location>
</feature>
<dbReference type="PANTHER" id="PTHR15835:SF6">
    <property type="entry name" value="ZINC FINGER C3HC-TYPE PROTEIN 1"/>
    <property type="match status" value="1"/>
</dbReference>
<dbReference type="Pfam" id="PF08600">
    <property type="entry name" value="NuBaID_C"/>
    <property type="match status" value="1"/>
</dbReference>
<name>A0AAX4JVR6_9TREE</name>
<dbReference type="EMBL" id="CP144102">
    <property type="protein sequence ID" value="WWC88999.1"/>
    <property type="molecule type" value="Genomic_DNA"/>
</dbReference>
<evidence type="ECO:0000256" key="1">
    <source>
        <dbReference type="ARBA" id="ARBA00004123"/>
    </source>
</evidence>
<accession>A0AAX4JVR6</accession>
<evidence type="ECO:0000313" key="9">
    <source>
        <dbReference type="Proteomes" id="UP001355207"/>
    </source>
</evidence>
<gene>
    <name evidence="8" type="ORF">L201_003916</name>
</gene>
<proteinExistence type="predicted"/>
<evidence type="ECO:0000256" key="5">
    <source>
        <dbReference type="ARBA" id="ARBA00023242"/>
    </source>
</evidence>
<keyword evidence="4" id="KW-0862">Zinc</keyword>
<protein>
    <recommendedName>
        <fullName evidence="10">C3HC-type domain-containing protein</fullName>
    </recommendedName>
</protein>
<evidence type="ECO:0000259" key="6">
    <source>
        <dbReference type="Pfam" id="PF07967"/>
    </source>
</evidence>
<evidence type="ECO:0000256" key="2">
    <source>
        <dbReference type="ARBA" id="ARBA00022723"/>
    </source>
</evidence>
<organism evidence="8 9">
    <name type="scientific">Kwoniella dendrophila CBS 6074</name>
    <dbReference type="NCBI Taxonomy" id="1295534"/>
    <lineage>
        <taxon>Eukaryota</taxon>
        <taxon>Fungi</taxon>
        <taxon>Dikarya</taxon>
        <taxon>Basidiomycota</taxon>
        <taxon>Agaricomycotina</taxon>
        <taxon>Tremellomycetes</taxon>
        <taxon>Tremellales</taxon>
        <taxon>Cryptococcaceae</taxon>
        <taxon>Kwoniella</taxon>
    </lineage>
</organism>
<keyword evidence="2" id="KW-0479">Metal-binding</keyword>
<dbReference type="GO" id="GO:0005634">
    <property type="term" value="C:nucleus"/>
    <property type="evidence" value="ECO:0007669"/>
    <property type="project" value="UniProtKB-SubCell"/>
</dbReference>